<dbReference type="EMBL" id="QLNT01000022">
    <property type="protein sequence ID" value="KAF3060778.1"/>
    <property type="molecule type" value="Genomic_DNA"/>
</dbReference>
<evidence type="ECO:0000313" key="1">
    <source>
        <dbReference type="EMBL" id="KAF3060778.1"/>
    </source>
</evidence>
<dbReference type="AlphaFoldDB" id="A0A9P5C966"/>
<sequence length="99" mass="11292">MSDYYINAETGGRGSTFESNGLARYLNSPQSERGNSTTFVFAPSHYHRLDEAATWAEFDSKIRSVGYHLEKYVEHRDCNKDSKGVVPEYGQAYELTEEK</sequence>
<reference evidence="1 2" key="1">
    <citation type="submission" date="2018-06" db="EMBL/GenBank/DDBJ databases">
        <title>Genome analysis of cellulolytic fungus Trichoderma lentiforme CFAM-422.</title>
        <authorList>
            <person name="Steindorff A.S."/>
            <person name="Formighieri E.F."/>
            <person name="Midorikawa G.E.O."/>
            <person name="Tamietti M.S."/>
            <person name="Ramos E.Z."/>
            <person name="Silva A.S."/>
            <person name="Bon E.P.S."/>
            <person name="Mendes T.D."/>
            <person name="Damaso M.C.T."/>
            <person name="Favaro L.C.L."/>
        </authorList>
    </citation>
    <scope>NUCLEOTIDE SEQUENCE [LARGE SCALE GENOMIC DNA]</scope>
    <source>
        <strain evidence="1 2">CFAM-422</strain>
    </source>
</reference>
<keyword evidence="2" id="KW-1185">Reference proteome</keyword>
<organism evidence="1 2">
    <name type="scientific">Trichoderma lentiforme</name>
    <dbReference type="NCBI Taxonomy" id="1567552"/>
    <lineage>
        <taxon>Eukaryota</taxon>
        <taxon>Fungi</taxon>
        <taxon>Dikarya</taxon>
        <taxon>Ascomycota</taxon>
        <taxon>Pezizomycotina</taxon>
        <taxon>Sordariomycetes</taxon>
        <taxon>Hypocreomycetidae</taxon>
        <taxon>Hypocreales</taxon>
        <taxon>Hypocreaceae</taxon>
        <taxon>Trichoderma</taxon>
    </lineage>
</organism>
<accession>A0A9P5C966</accession>
<comment type="caution">
    <text evidence="1">The sequence shown here is derived from an EMBL/GenBank/DDBJ whole genome shotgun (WGS) entry which is preliminary data.</text>
</comment>
<dbReference type="Proteomes" id="UP000801864">
    <property type="component" value="Unassembled WGS sequence"/>
</dbReference>
<evidence type="ECO:0000313" key="2">
    <source>
        <dbReference type="Proteomes" id="UP000801864"/>
    </source>
</evidence>
<name>A0A9P5C966_9HYPO</name>
<proteinExistence type="predicted"/>
<gene>
    <name evidence="1" type="ORF">CFAM422_011015</name>
</gene>
<protein>
    <submittedName>
        <fullName evidence="1">Uncharacterized protein</fullName>
    </submittedName>
</protein>